<evidence type="ECO:0000313" key="1">
    <source>
        <dbReference type="EMBL" id="GBL72719.1"/>
    </source>
</evidence>
<comment type="caution">
    <text evidence="1">The sequence shown here is derived from an EMBL/GenBank/DDBJ whole genome shotgun (WGS) entry which is preliminary data.</text>
</comment>
<gene>
    <name evidence="1" type="ORF">AVEN_127954_1</name>
</gene>
<organism evidence="1 2">
    <name type="scientific">Araneus ventricosus</name>
    <name type="common">Orbweaver spider</name>
    <name type="synonym">Epeira ventricosa</name>
    <dbReference type="NCBI Taxonomy" id="182803"/>
    <lineage>
        <taxon>Eukaryota</taxon>
        <taxon>Metazoa</taxon>
        <taxon>Ecdysozoa</taxon>
        <taxon>Arthropoda</taxon>
        <taxon>Chelicerata</taxon>
        <taxon>Arachnida</taxon>
        <taxon>Araneae</taxon>
        <taxon>Araneomorphae</taxon>
        <taxon>Entelegynae</taxon>
        <taxon>Araneoidea</taxon>
        <taxon>Araneidae</taxon>
        <taxon>Araneus</taxon>
    </lineage>
</organism>
<protein>
    <submittedName>
        <fullName evidence="1">Uncharacterized protein</fullName>
    </submittedName>
</protein>
<name>A0A4Y2A028_ARAVE</name>
<dbReference type="Proteomes" id="UP000499080">
    <property type="component" value="Unassembled WGS sequence"/>
</dbReference>
<dbReference type="EMBL" id="BGPR01000002">
    <property type="protein sequence ID" value="GBL72719.1"/>
    <property type="molecule type" value="Genomic_DNA"/>
</dbReference>
<evidence type="ECO:0000313" key="2">
    <source>
        <dbReference type="Proteomes" id="UP000499080"/>
    </source>
</evidence>
<sequence length="154" mass="17911">MREAPPSDTQQLNRYSSMNASMIICFCRWISCGGYGHAKRISPKNSTYVQWSFNYRITLAKSLQAESSIPITNPAFMFSSIKAKFEIMTLRNRLNMEKPFFTKAIFLYCSYVENMEFRVIIDHNTSLDENSRIIIKVSFPGVIEMKPCLYFHMS</sequence>
<keyword evidence="2" id="KW-1185">Reference proteome</keyword>
<accession>A0A4Y2A028</accession>
<proteinExistence type="predicted"/>
<dbReference type="AlphaFoldDB" id="A0A4Y2A028"/>
<reference evidence="1 2" key="1">
    <citation type="journal article" date="2019" name="Sci. Rep.">
        <title>Orb-weaving spider Araneus ventricosus genome elucidates the spidroin gene catalogue.</title>
        <authorList>
            <person name="Kono N."/>
            <person name="Nakamura H."/>
            <person name="Ohtoshi R."/>
            <person name="Moran D.A.P."/>
            <person name="Shinohara A."/>
            <person name="Yoshida Y."/>
            <person name="Fujiwara M."/>
            <person name="Mori M."/>
            <person name="Tomita M."/>
            <person name="Arakawa K."/>
        </authorList>
    </citation>
    <scope>NUCLEOTIDE SEQUENCE [LARGE SCALE GENOMIC DNA]</scope>
</reference>